<keyword evidence="3" id="KW-1185">Reference proteome</keyword>
<proteinExistence type="predicted"/>
<evidence type="ECO:0000313" key="2">
    <source>
        <dbReference type="EMBL" id="KAJ8868577.1"/>
    </source>
</evidence>
<dbReference type="EMBL" id="JARBHB010000014">
    <property type="protein sequence ID" value="KAJ8868577.1"/>
    <property type="molecule type" value="Genomic_DNA"/>
</dbReference>
<reference evidence="2 3" key="1">
    <citation type="submission" date="2023-02" db="EMBL/GenBank/DDBJ databases">
        <title>LHISI_Scaffold_Assembly.</title>
        <authorList>
            <person name="Stuart O.P."/>
            <person name="Cleave R."/>
            <person name="Magrath M.J.L."/>
            <person name="Mikheyev A.S."/>
        </authorList>
    </citation>
    <scope>NUCLEOTIDE SEQUENCE [LARGE SCALE GENOMIC DNA]</scope>
    <source>
        <strain evidence="2">Daus_M_001</strain>
        <tissue evidence="2">Leg muscle</tissue>
    </source>
</reference>
<feature type="compositionally biased region" description="Basic and acidic residues" evidence="1">
    <location>
        <begin position="491"/>
        <end position="510"/>
    </location>
</feature>
<organism evidence="2 3">
    <name type="scientific">Dryococelus australis</name>
    <dbReference type="NCBI Taxonomy" id="614101"/>
    <lineage>
        <taxon>Eukaryota</taxon>
        <taxon>Metazoa</taxon>
        <taxon>Ecdysozoa</taxon>
        <taxon>Arthropoda</taxon>
        <taxon>Hexapoda</taxon>
        <taxon>Insecta</taxon>
        <taxon>Pterygota</taxon>
        <taxon>Neoptera</taxon>
        <taxon>Polyneoptera</taxon>
        <taxon>Phasmatodea</taxon>
        <taxon>Verophasmatodea</taxon>
        <taxon>Anareolatae</taxon>
        <taxon>Phasmatidae</taxon>
        <taxon>Eurycanthinae</taxon>
        <taxon>Dryococelus</taxon>
    </lineage>
</organism>
<evidence type="ECO:0000313" key="3">
    <source>
        <dbReference type="Proteomes" id="UP001159363"/>
    </source>
</evidence>
<dbReference type="Proteomes" id="UP001159363">
    <property type="component" value="Chromosome 13"/>
</dbReference>
<feature type="region of interest" description="Disordered" evidence="1">
    <location>
        <begin position="688"/>
        <end position="712"/>
    </location>
</feature>
<gene>
    <name evidence="2" type="ORF">PR048_030115</name>
</gene>
<sequence>MSFGPLVVVTLNIYEDMVNKLHGSAVHLIGQPTFGPGNTQNNSIPGASRQKLASARAAAYLRGRAFSLPRAPASRMTFISTPAAQNLALTVLAYSPANWTAASRRNDTLSLFILHTTRIWFIKHPTEHTHRLLRGDPNEVVARKPRDASPSLLGSSNGSLSSLEYLPGGQEREEKRPLFFLDLAALESRAAEITTWLVTSALVRCILKSLKDDHILRLVRAILAWCNFGIPNHDPLPIGGADSYHSSSREDPFAVAGDQEVKAGGNRAPYSRRHNNPLHSYQGEEKGVIFESAKVEVCARCDGGGKGNQCLYSSTGCTSSYQNNSRHFIKQFLDVEGVSEFVVDTSGLLSDKHVGKPPSSDYVGRVRRIHVENLKGRGEGTAPATGLGLIFLSTCACCDHVSRRIANSTSPNKSCKLVSRNVHIIDRGSALLDVKAIVRGREKGREINLLSAIGSNHSDNDSKEIRNEKKEHPQIRANTRQKAKSKNRNRIRLERASQKQSSDTHKTQYDRAKWCRERKINIKAPERVNDSQLPQPGTRIASNPGKQEFPLPGREAGHVALWHADVRAMQSCSMYFHIWESCRTMPLIGEFSRGSSACPHPCIPALLHTHLPFTLIGSRSLEPPKSLHSTRSGYPYYAGVSGLFRRDCRVAVNPTLAWARPTPATLERGIGLGYSYVEKRLVGTRARSYDGCSPTHAQSSRANGRTPRLTGFNSKPGHLRMFECGRRAGRCRWSAGFLGVLPFAPSFHSGTAPYSPQSPGSALKTSLSRAATHSSRIRHGLPTEYLQTQQGCTELTSTDSTFAVFINTSTALSLRSIRDQIPKQGNCSFTNGLMNRRQLTKRKQLKAVHNKVLDNTKGEIASRMTSLASDESERLWPISICQPTRQPSALLKGSRSQFAYSQSQNRGAPRVSIKILILTRWLVAAEPRPPAAILNDIIFAHKTVKIAEKFPFLPSYLAPFLTEISRLSLGRPHFRIKKVPLHNLAGSLHNVHGSCGKLRNIIHIMQD</sequence>
<feature type="compositionally biased region" description="Basic and acidic residues" evidence="1">
    <location>
        <begin position="458"/>
        <end position="474"/>
    </location>
</feature>
<protein>
    <submittedName>
        <fullName evidence="2">Uncharacterized protein</fullName>
    </submittedName>
</protein>
<name>A0ABQ9G8U2_9NEOP</name>
<comment type="caution">
    <text evidence="2">The sequence shown here is derived from an EMBL/GenBank/DDBJ whole genome shotgun (WGS) entry which is preliminary data.</text>
</comment>
<accession>A0ABQ9G8U2</accession>
<evidence type="ECO:0000256" key="1">
    <source>
        <dbReference type="SAM" id="MobiDB-lite"/>
    </source>
</evidence>
<feature type="compositionally biased region" description="Basic residues" evidence="1">
    <location>
        <begin position="479"/>
        <end position="490"/>
    </location>
</feature>
<feature type="region of interest" description="Disordered" evidence="1">
    <location>
        <begin position="453"/>
        <end position="510"/>
    </location>
</feature>